<keyword evidence="2" id="KW-1185">Reference proteome</keyword>
<gene>
    <name evidence="1" type="ORF">ACFQMJ_00205</name>
</gene>
<dbReference type="Proteomes" id="UP001596378">
    <property type="component" value="Unassembled WGS sequence"/>
</dbReference>
<evidence type="ECO:0000313" key="1">
    <source>
        <dbReference type="EMBL" id="MFC7146937.1"/>
    </source>
</evidence>
<accession>A0ABW2F5Z6</accession>
<proteinExistence type="predicted"/>
<reference evidence="2" key="1">
    <citation type="journal article" date="2019" name="Int. J. Syst. Evol. Microbiol.">
        <title>The Global Catalogue of Microorganisms (GCM) 10K type strain sequencing project: providing services to taxonomists for standard genome sequencing and annotation.</title>
        <authorList>
            <consortium name="The Broad Institute Genomics Platform"/>
            <consortium name="The Broad Institute Genome Sequencing Center for Infectious Disease"/>
            <person name="Wu L."/>
            <person name="Ma J."/>
        </authorList>
    </citation>
    <scope>NUCLEOTIDE SEQUENCE [LARGE SCALE GENOMIC DNA]</scope>
    <source>
        <strain evidence="2">KCTC 12907</strain>
    </source>
</reference>
<name>A0ABW2F5Z6_9BACL</name>
<evidence type="ECO:0000313" key="2">
    <source>
        <dbReference type="Proteomes" id="UP001596378"/>
    </source>
</evidence>
<organism evidence="1 2">
    <name type="scientific">Cohnella cellulosilytica</name>
    <dbReference type="NCBI Taxonomy" id="986710"/>
    <lineage>
        <taxon>Bacteria</taxon>
        <taxon>Bacillati</taxon>
        <taxon>Bacillota</taxon>
        <taxon>Bacilli</taxon>
        <taxon>Bacillales</taxon>
        <taxon>Paenibacillaceae</taxon>
        <taxon>Cohnella</taxon>
    </lineage>
</organism>
<comment type="caution">
    <text evidence="1">The sequence shown here is derived from an EMBL/GenBank/DDBJ whole genome shotgun (WGS) entry which is preliminary data.</text>
</comment>
<sequence>MKRYFLSMALGVFAVGAIGAYYASGTEGEVPPYKLVTLEGDAAEASAMQLSGSYIGGVGSKPLELTVEGTKYRMTHSFYEKYLQDNRYLTTHYEDMKALKREHRDFMRARSNVNSFYKDAEWLIYADSVIYGPGNWRAELKVDVLEESAGHVSKHRIELDEAKRTDWIRVEDVQKIGDEIHILAQVRYRAALPADGTTMEFRDYVVDLRSGELLREDALISEKLAVSEGMQRTADARPVTDEVSLTAITSEVRSQPSEYVVLMTARSHTVADEEGKRKTEFVRKQAAYSYRTGQLTPLPESTRDLEANAVVQSEIAGDRLTVLYSDNQSLTIARYNVATGLQERDELTITSEQLGERSIRSASLAQNRVYALLSPEDENKVGFADSRKLAAVVLDADGGKVLYKGEAAYAGPAEKAEEFRKNLLLTNVNGGRS</sequence>
<protein>
    <submittedName>
        <fullName evidence="1">Uncharacterized protein</fullName>
    </submittedName>
</protein>
<dbReference type="EMBL" id="JBHTAI010000001">
    <property type="protein sequence ID" value="MFC7146937.1"/>
    <property type="molecule type" value="Genomic_DNA"/>
</dbReference>